<dbReference type="InterPro" id="IPR017938">
    <property type="entry name" value="Riboflavin_synthase-like_b-brl"/>
</dbReference>
<feature type="compositionally biased region" description="Acidic residues" evidence="2">
    <location>
        <begin position="242"/>
        <end position="259"/>
    </location>
</feature>
<feature type="domain" description="FAD-binding FR-type" evidence="3">
    <location>
        <begin position="7"/>
        <end position="139"/>
    </location>
</feature>
<dbReference type="PANTHER" id="PTHR30157">
    <property type="entry name" value="FERRIC REDUCTASE, NADPH-DEPENDENT"/>
    <property type="match status" value="1"/>
</dbReference>
<dbReference type="Pfam" id="PF04954">
    <property type="entry name" value="SIP"/>
    <property type="match status" value="1"/>
</dbReference>
<evidence type="ECO:0000256" key="2">
    <source>
        <dbReference type="SAM" id="MobiDB-lite"/>
    </source>
</evidence>
<comment type="caution">
    <text evidence="4">The sequence shown here is derived from an EMBL/GenBank/DDBJ whole genome shotgun (WGS) entry which is preliminary data.</text>
</comment>
<dbReference type="InterPro" id="IPR039374">
    <property type="entry name" value="SIP_fam"/>
</dbReference>
<dbReference type="InterPro" id="IPR039261">
    <property type="entry name" value="FNR_nucleotide-bd"/>
</dbReference>
<dbReference type="InterPro" id="IPR017927">
    <property type="entry name" value="FAD-bd_FR_type"/>
</dbReference>
<name>A0ABS8DNI1_9GAMM</name>
<dbReference type="InterPro" id="IPR007037">
    <property type="entry name" value="SIP_rossman_dom"/>
</dbReference>
<dbReference type="Pfam" id="PF08021">
    <property type="entry name" value="FAD_binding_9"/>
    <property type="match status" value="1"/>
</dbReference>
<dbReference type="Gene3D" id="2.40.30.10">
    <property type="entry name" value="Translation factors"/>
    <property type="match status" value="1"/>
</dbReference>
<dbReference type="PANTHER" id="PTHR30157:SF0">
    <property type="entry name" value="NADPH-DEPENDENT FERRIC-CHELATE REDUCTASE"/>
    <property type="match status" value="1"/>
</dbReference>
<keyword evidence="5" id="KW-1185">Reference proteome</keyword>
<dbReference type="InterPro" id="IPR013113">
    <property type="entry name" value="SIP_FAD-bd"/>
</dbReference>
<gene>
    <name evidence="4" type="ORF">GEV37_01800</name>
</gene>
<evidence type="ECO:0000256" key="1">
    <source>
        <dbReference type="ARBA" id="ARBA00035644"/>
    </source>
</evidence>
<organism evidence="4 5">
    <name type="scientific">Vreelandella malpeensis</name>
    <dbReference type="NCBI Taxonomy" id="1172368"/>
    <lineage>
        <taxon>Bacteria</taxon>
        <taxon>Pseudomonadati</taxon>
        <taxon>Pseudomonadota</taxon>
        <taxon>Gammaproteobacteria</taxon>
        <taxon>Oceanospirillales</taxon>
        <taxon>Halomonadaceae</taxon>
        <taxon>Vreelandella</taxon>
    </lineage>
</organism>
<dbReference type="PROSITE" id="PS51384">
    <property type="entry name" value="FAD_FR"/>
    <property type="match status" value="1"/>
</dbReference>
<feature type="region of interest" description="Disordered" evidence="2">
    <location>
        <begin position="237"/>
        <end position="259"/>
    </location>
</feature>
<dbReference type="Proteomes" id="UP001319882">
    <property type="component" value="Unassembled WGS sequence"/>
</dbReference>
<evidence type="ECO:0000313" key="4">
    <source>
        <dbReference type="EMBL" id="MCB8887864.1"/>
    </source>
</evidence>
<protein>
    <submittedName>
        <fullName evidence="4">Siderophore-interacting protein</fullName>
    </submittedName>
</protein>
<evidence type="ECO:0000259" key="3">
    <source>
        <dbReference type="PROSITE" id="PS51384"/>
    </source>
</evidence>
<accession>A0ABS8DNI1</accession>
<dbReference type="RefSeq" id="WP_227388462.1">
    <property type="nucleotide sequence ID" value="NZ_JBHSCJ010000003.1"/>
</dbReference>
<comment type="similarity">
    <text evidence="1">Belongs to the SIP oxidoreductase family.</text>
</comment>
<dbReference type="EMBL" id="WHVL01000001">
    <property type="protein sequence ID" value="MCB8887864.1"/>
    <property type="molecule type" value="Genomic_DNA"/>
</dbReference>
<reference evidence="4 5" key="1">
    <citation type="journal article" date="2021" name="Sci. Rep.">
        <title>Genome analysis of a halophilic bacterium Halomonas malpeensis YU-PRIM-29(T) reveals its exopolysaccharide and pigment producing capabilities.</title>
        <authorList>
            <person name="Athmika"/>
            <person name="Ghate S.D."/>
            <person name="Arun A.B."/>
            <person name="Rao S.S."/>
            <person name="Kumar S.T.A."/>
            <person name="Kandiyil M.K."/>
            <person name="Saptami K."/>
            <person name="Rekha P.D."/>
        </authorList>
    </citation>
    <scope>NUCLEOTIDE SEQUENCE [LARGE SCALE GENOMIC DNA]</scope>
    <source>
        <strain evidence="5">prim 29</strain>
    </source>
</reference>
<dbReference type="SUPFAM" id="SSF63380">
    <property type="entry name" value="Riboflavin synthase domain-like"/>
    <property type="match status" value="1"/>
</dbReference>
<sequence length="308" mass="33996">MAGKQAYRLFDITLVKRTQVSASLVRLTFTGPLVHQMDTYAPDQRIKLFFSRPGATLDELLALAEPSAKDWYGAYLALPDATRPFMRTYTIRALRREQSEVDVEFVLHGDSGPASRWAMTACPGDRLAMVAPVFGAPPPHLGFEWKPPRGVKRVLLIADETAVPAVAGILEALEQQSNPVEVEALLEVPCHDDAQALSSQARLCWLARDTGARDHGELLLDALRQITLPSGIATPAALEAPGDIDDRDPGDEPFWEPADADDSAPFYAWIAAETKVAMRLRRYLVKERGLPKRYVASMGYWRLGKAST</sequence>
<dbReference type="Gene3D" id="3.40.50.80">
    <property type="entry name" value="Nucleotide-binding domain of ferredoxin-NADP reductase (FNR) module"/>
    <property type="match status" value="1"/>
</dbReference>
<evidence type="ECO:0000313" key="5">
    <source>
        <dbReference type="Proteomes" id="UP001319882"/>
    </source>
</evidence>
<dbReference type="CDD" id="cd06193">
    <property type="entry name" value="siderophore_interacting"/>
    <property type="match status" value="1"/>
</dbReference>
<proteinExistence type="inferred from homology"/>